<sequence>MKSVEYLLLAEEISDLDGLVVANASFDRKMSVHESHFVSVSLGDAGDQILNVAEGGADGGGGFTKTKPRIYLKLPFTAIVRASFCVSVLHSYDFCVPPPKCCRDTKP</sequence>
<dbReference type="AlphaFoldDB" id="A0A0B2QPW0"/>
<accession>A0A0B2QPW0</accession>
<dbReference type="EMBL" id="KN656353">
    <property type="protein sequence ID" value="KHN23460.1"/>
    <property type="molecule type" value="Genomic_DNA"/>
</dbReference>
<dbReference type="Proteomes" id="UP000053555">
    <property type="component" value="Unassembled WGS sequence"/>
</dbReference>
<evidence type="ECO:0000313" key="1">
    <source>
        <dbReference type="EMBL" id="KHN23460.1"/>
    </source>
</evidence>
<gene>
    <name evidence="1" type="ORF">glysoja_037878</name>
</gene>
<reference evidence="1" key="1">
    <citation type="submission" date="2014-07" db="EMBL/GenBank/DDBJ databases">
        <title>Identification of a novel salt tolerance gene in wild soybean by whole-genome sequencing.</title>
        <authorList>
            <person name="Lam H.-M."/>
            <person name="Qi X."/>
            <person name="Li M.-W."/>
            <person name="Liu X."/>
            <person name="Xie M."/>
            <person name="Ni M."/>
            <person name="Xu X."/>
        </authorList>
    </citation>
    <scope>NUCLEOTIDE SEQUENCE [LARGE SCALE GENOMIC DNA]</scope>
    <source>
        <tissue evidence="1">Root</tissue>
    </source>
</reference>
<organism evidence="1">
    <name type="scientific">Glycine soja</name>
    <name type="common">Wild soybean</name>
    <dbReference type="NCBI Taxonomy" id="3848"/>
    <lineage>
        <taxon>Eukaryota</taxon>
        <taxon>Viridiplantae</taxon>
        <taxon>Streptophyta</taxon>
        <taxon>Embryophyta</taxon>
        <taxon>Tracheophyta</taxon>
        <taxon>Spermatophyta</taxon>
        <taxon>Magnoliopsida</taxon>
        <taxon>eudicotyledons</taxon>
        <taxon>Gunneridae</taxon>
        <taxon>Pentapetalae</taxon>
        <taxon>rosids</taxon>
        <taxon>fabids</taxon>
        <taxon>Fabales</taxon>
        <taxon>Fabaceae</taxon>
        <taxon>Papilionoideae</taxon>
        <taxon>50 kb inversion clade</taxon>
        <taxon>NPAAA clade</taxon>
        <taxon>indigoferoid/millettioid clade</taxon>
        <taxon>Phaseoleae</taxon>
        <taxon>Glycine</taxon>
        <taxon>Glycine subgen. Soja</taxon>
    </lineage>
</organism>
<protein>
    <submittedName>
        <fullName evidence="1">Uncharacterized protein</fullName>
    </submittedName>
</protein>
<name>A0A0B2QPW0_GLYSO</name>
<proteinExistence type="predicted"/>